<comment type="subcellular location">
    <subcellularLocation>
        <location evidence="1">Cell membrane</location>
        <topology evidence="1">Multi-pass membrane protein</topology>
    </subcellularLocation>
</comment>
<feature type="transmembrane region" description="Helical" evidence="12">
    <location>
        <begin position="237"/>
        <end position="258"/>
    </location>
</feature>
<evidence type="ECO:0000259" key="13">
    <source>
        <dbReference type="PROSITE" id="PS50262"/>
    </source>
</evidence>
<dbReference type="PROSITE" id="PS50262">
    <property type="entry name" value="G_PROTEIN_RECEP_F1_2"/>
    <property type="match status" value="1"/>
</dbReference>
<dbReference type="Gene3D" id="1.20.1070.10">
    <property type="entry name" value="Rhodopsin 7-helix transmembrane proteins"/>
    <property type="match status" value="1"/>
</dbReference>
<dbReference type="GO" id="GO:0071880">
    <property type="term" value="P:adenylate cyclase-activating adrenergic receptor signaling pathway"/>
    <property type="evidence" value="ECO:0007669"/>
    <property type="project" value="TreeGrafter"/>
</dbReference>
<dbReference type="GO" id="GO:0043410">
    <property type="term" value="P:positive regulation of MAPK cascade"/>
    <property type="evidence" value="ECO:0007669"/>
    <property type="project" value="TreeGrafter"/>
</dbReference>
<dbReference type="InterPro" id="IPR000276">
    <property type="entry name" value="GPCR_Rhodpsn"/>
</dbReference>
<evidence type="ECO:0000256" key="9">
    <source>
        <dbReference type="ARBA" id="ARBA00023224"/>
    </source>
</evidence>
<evidence type="ECO:0000256" key="1">
    <source>
        <dbReference type="ARBA" id="ARBA00004651"/>
    </source>
</evidence>
<feature type="region of interest" description="Disordered" evidence="11">
    <location>
        <begin position="501"/>
        <end position="542"/>
    </location>
</feature>
<dbReference type="PRINTS" id="PR00237">
    <property type="entry name" value="GPCRRHODOPSN"/>
</dbReference>
<protein>
    <submittedName>
        <fullName evidence="14">Alpha-1 adrenergic receptor</fullName>
    </submittedName>
</protein>
<comment type="similarity">
    <text evidence="10">Belongs to the G-protein coupled receptor 1 family.</text>
</comment>
<feature type="transmembrane region" description="Helical" evidence="12">
    <location>
        <begin position="154"/>
        <end position="175"/>
    </location>
</feature>
<feature type="domain" description="G-protein coupled receptors family 1 profile" evidence="13">
    <location>
        <begin position="96"/>
        <end position="398"/>
    </location>
</feature>
<feature type="transmembrane region" description="Helical" evidence="12">
    <location>
        <begin position="118"/>
        <end position="142"/>
    </location>
</feature>
<name>A0A1J0F5Z2_PLADU</name>
<evidence type="ECO:0000256" key="8">
    <source>
        <dbReference type="ARBA" id="ARBA00023170"/>
    </source>
</evidence>
<organism evidence="14">
    <name type="scientific">Platynereis dumerilii</name>
    <name type="common">Dumeril's clam worm</name>
    <dbReference type="NCBI Taxonomy" id="6359"/>
    <lineage>
        <taxon>Eukaryota</taxon>
        <taxon>Metazoa</taxon>
        <taxon>Spiralia</taxon>
        <taxon>Lophotrochozoa</taxon>
        <taxon>Annelida</taxon>
        <taxon>Polychaeta</taxon>
        <taxon>Errantia</taxon>
        <taxon>Phyllodocida</taxon>
        <taxon>Nereididae</taxon>
        <taxon>Platynereis</taxon>
    </lineage>
</organism>
<evidence type="ECO:0000256" key="4">
    <source>
        <dbReference type="ARBA" id="ARBA00022989"/>
    </source>
</evidence>
<evidence type="ECO:0000256" key="7">
    <source>
        <dbReference type="ARBA" id="ARBA00023157"/>
    </source>
</evidence>
<feature type="transmembrane region" description="Helical" evidence="12">
    <location>
        <begin position="196"/>
        <end position="217"/>
    </location>
</feature>
<dbReference type="GO" id="GO:0007200">
    <property type="term" value="P:phospholipase C-activating G protein-coupled receptor signaling pathway"/>
    <property type="evidence" value="ECO:0007669"/>
    <property type="project" value="TreeGrafter"/>
</dbReference>
<dbReference type="PANTHER" id="PTHR24248:SF72">
    <property type="entry name" value="G-PROTEIN COUPLED RECEPTORS FAMILY 1 PROFILE DOMAIN-CONTAINING PROTEIN"/>
    <property type="match status" value="1"/>
</dbReference>
<dbReference type="InterPro" id="IPR017452">
    <property type="entry name" value="GPCR_Rhodpsn_7TM"/>
</dbReference>
<keyword evidence="3 10" id="KW-0812">Transmembrane</keyword>
<keyword evidence="8 10" id="KW-0675">Receptor</keyword>
<evidence type="ECO:0000256" key="10">
    <source>
        <dbReference type="RuleBase" id="RU000688"/>
    </source>
</evidence>
<reference evidence="14" key="1">
    <citation type="journal article" date="2016" name="BMC Biol.">
        <title>Ancient coexistence of norepinephrine, tyramine, and octopamine signaling in bilaterians.</title>
        <authorList>
            <person name="Bauknecht P."/>
            <person name="Jekely G."/>
        </authorList>
    </citation>
    <scope>NUCLEOTIDE SEQUENCE</scope>
</reference>
<dbReference type="GO" id="GO:0004937">
    <property type="term" value="F:alpha1-adrenergic receptor activity"/>
    <property type="evidence" value="ECO:0007669"/>
    <property type="project" value="TreeGrafter"/>
</dbReference>
<keyword evidence="2" id="KW-1003">Cell membrane</keyword>
<feature type="region of interest" description="Disordered" evidence="11">
    <location>
        <begin position="563"/>
        <end position="640"/>
    </location>
</feature>
<feature type="compositionally biased region" description="Acidic residues" evidence="11">
    <location>
        <begin position="516"/>
        <end position="529"/>
    </location>
</feature>
<dbReference type="SMART" id="SM01381">
    <property type="entry name" value="7TM_GPCR_Srsx"/>
    <property type="match status" value="1"/>
</dbReference>
<accession>A0A1J0F5Z2</accession>
<keyword evidence="9 10" id="KW-0807">Transducer</keyword>
<dbReference type="GO" id="GO:0007204">
    <property type="term" value="P:positive regulation of cytosolic calcium ion concentration"/>
    <property type="evidence" value="ECO:0007669"/>
    <property type="project" value="TreeGrafter"/>
</dbReference>
<keyword evidence="6 12" id="KW-0472">Membrane</keyword>
<evidence type="ECO:0000256" key="11">
    <source>
        <dbReference type="SAM" id="MobiDB-lite"/>
    </source>
</evidence>
<keyword evidence="5 10" id="KW-0297">G-protein coupled receptor</keyword>
<dbReference type="PANTHER" id="PTHR24248">
    <property type="entry name" value="ADRENERGIC RECEPTOR-RELATED G-PROTEIN COUPLED RECEPTOR"/>
    <property type="match status" value="1"/>
</dbReference>
<proteinExistence type="evidence at transcript level"/>
<keyword evidence="4 12" id="KW-1133">Transmembrane helix</keyword>
<dbReference type="SUPFAM" id="SSF81321">
    <property type="entry name" value="Family A G protein-coupled receptor-like"/>
    <property type="match status" value="1"/>
</dbReference>
<keyword evidence="7" id="KW-1015">Disulfide bond</keyword>
<feature type="transmembrane region" description="Helical" evidence="12">
    <location>
        <begin position="84"/>
        <end position="106"/>
    </location>
</feature>
<evidence type="ECO:0000313" key="14">
    <source>
        <dbReference type="EMBL" id="APC23842.1"/>
    </source>
</evidence>
<feature type="transmembrane region" description="Helical" evidence="12">
    <location>
        <begin position="378"/>
        <end position="401"/>
    </location>
</feature>
<dbReference type="FunFam" id="1.20.1070.10:FF:000523">
    <property type="entry name" value="5-hydroxytryptamine receptor 2B"/>
    <property type="match status" value="1"/>
</dbReference>
<dbReference type="AlphaFoldDB" id="A0A1J0F5Z2"/>
<evidence type="ECO:0000256" key="12">
    <source>
        <dbReference type="SAM" id="Phobius"/>
    </source>
</evidence>
<dbReference type="EMBL" id="KX372342">
    <property type="protein sequence ID" value="APC23842.1"/>
    <property type="molecule type" value="mRNA"/>
</dbReference>
<feature type="transmembrane region" description="Helical" evidence="12">
    <location>
        <begin position="345"/>
        <end position="366"/>
    </location>
</feature>
<evidence type="ECO:0000256" key="2">
    <source>
        <dbReference type="ARBA" id="ARBA00022475"/>
    </source>
</evidence>
<evidence type="ECO:0000256" key="3">
    <source>
        <dbReference type="ARBA" id="ARBA00022692"/>
    </source>
</evidence>
<dbReference type="GO" id="GO:0005886">
    <property type="term" value="C:plasma membrane"/>
    <property type="evidence" value="ECO:0007669"/>
    <property type="project" value="UniProtKB-SubCell"/>
</dbReference>
<feature type="region of interest" description="Disordered" evidence="11">
    <location>
        <begin position="295"/>
        <end position="324"/>
    </location>
</feature>
<dbReference type="PROSITE" id="PS00237">
    <property type="entry name" value="G_PROTEIN_RECEP_F1_1"/>
    <property type="match status" value="1"/>
</dbReference>
<dbReference type="Pfam" id="PF00001">
    <property type="entry name" value="7tm_1"/>
    <property type="match status" value="1"/>
</dbReference>
<evidence type="ECO:0000256" key="5">
    <source>
        <dbReference type="ARBA" id="ARBA00023040"/>
    </source>
</evidence>
<sequence length="651" mass="72855">MALYPYMDDDARPYLTNFSHVFGDVNINITAVPSPTATRVYDVTLNPDDVTFNYSGFNLTDRNITIVQEKINILGLIGMTLSGVTLGTIVLMTVCGNVLVLLAVFVNSHLRSTTNFFIVNLAIADLLLGTLVLPFSASLEIVNYWAFGQLFCDIWAAVDVLCCTASIMSLCVISIDRYIGVTRPLQHSTIVSEKRAFYTIISVWLLSSAISVAPLLGWKDPPNPDPRVCEVTKQLGYVLFSVAGSFYIPLAIILIVYFRVYREALLQSRCLATGMKTAKANDSKNEITLRIHTGKPSKVTKPSGPGFQSSSSSEHSEGSSKKNNSKLTLAGKMAKFKREKKAAKTLGIVVGVFILCWFPFFFILPLEALCEDCHIPGWLFKIIFWLGYCNSMMNPIIYACSSREFKRAFIRILRCQWRRRPRTFLDVDVTAGGSSTEMNKIGRVTFRNFTRRSNRDLERSGEAATRLLRSSMNGARSSKNRFDGDSPIASLRFLHNQTRHLSTVSDDDDSSHHDDDASDDERSDNDMPNDLDNPLMCSDTPINTNIPLQESLNACVKSSVKAKSGPHCSPLIDPSCKHSSKTKNKSSMKPQIKLSKRWPPIPDIIIDDVSQERRRRRSNGQTTSEQRATSKKRSVTPISNYNTKEERIMWL</sequence>
<dbReference type="GO" id="GO:0007267">
    <property type="term" value="P:cell-cell signaling"/>
    <property type="evidence" value="ECO:0007669"/>
    <property type="project" value="TreeGrafter"/>
</dbReference>
<evidence type="ECO:0000256" key="6">
    <source>
        <dbReference type="ARBA" id="ARBA00023136"/>
    </source>
</evidence>